<feature type="domain" description="TauD/TfdA-like" evidence="6">
    <location>
        <begin position="7"/>
        <end position="277"/>
    </location>
</feature>
<evidence type="ECO:0000259" key="6">
    <source>
        <dbReference type="Pfam" id="PF02668"/>
    </source>
</evidence>
<dbReference type="GO" id="GO:0016706">
    <property type="term" value="F:2-oxoglutarate-dependent dioxygenase activity"/>
    <property type="evidence" value="ECO:0007669"/>
    <property type="project" value="UniProtKB-ARBA"/>
</dbReference>
<evidence type="ECO:0000256" key="1">
    <source>
        <dbReference type="ARBA" id="ARBA00005896"/>
    </source>
</evidence>
<evidence type="ECO:0000256" key="4">
    <source>
        <dbReference type="ARBA" id="ARBA00023002"/>
    </source>
</evidence>
<reference evidence="7" key="1">
    <citation type="journal article" date="2014" name="Int. J. Syst. Evol. Microbiol.">
        <title>Complete genome sequence of Corynebacterium casei LMG S-19264T (=DSM 44701T), isolated from a smear-ripened cheese.</title>
        <authorList>
            <consortium name="US DOE Joint Genome Institute (JGI-PGF)"/>
            <person name="Walter F."/>
            <person name="Albersmeier A."/>
            <person name="Kalinowski J."/>
            <person name="Ruckert C."/>
        </authorList>
    </citation>
    <scope>NUCLEOTIDE SEQUENCE</scope>
    <source>
        <strain evidence="7">CGMCC 1.15095</strain>
    </source>
</reference>
<dbReference type="Gene3D" id="3.60.130.10">
    <property type="entry name" value="Clavaminate synthase-like"/>
    <property type="match status" value="1"/>
</dbReference>
<keyword evidence="8" id="KW-1185">Reference proteome</keyword>
<keyword evidence="5" id="KW-0408">Iron</keyword>
<keyword evidence="2" id="KW-0479">Metal-binding</keyword>
<dbReference type="PANTHER" id="PTHR43779:SF3">
    <property type="entry name" value="(3R)-3-[(CARBOXYMETHYL)AMINO]FATTY ACID OXYGENASE_DECARBOXYLASE"/>
    <property type="match status" value="1"/>
</dbReference>
<dbReference type="Proteomes" id="UP000608154">
    <property type="component" value="Unassembled WGS sequence"/>
</dbReference>
<comment type="similarity">
    <text evidence="1">Belongs to the TfdA dioxygenase family.</text>
</comment>
<evidence type="ECO:0000256" key="3">
    <source>
        <dbReference type="ARBA" id="ARBA00022964"/>
    </source>
</evidence>
<dbReference type="RefSeq" id="WP_188772187.1">
    <property type="nucleotide sequence ID" value="NZ_BMHK01000020.1"/>
</dbReference>
<dbReference type="EMBL" id="BMHK01000020">
    <property type="protein sequence ID" value="GGC07921.1"/>
    <property type="molecule type" value="Genomic_DNA"/>
</dbReference>
<keyword evidence="3 7" id="KW-0223">Dioxygenase</keyword>
<protein>
    <submittedName>
        <fullName evidence="7">Taurine catabolism dioxygenase</fullName>
    </submittedName>
</protein>
<evidence type="ECO:0000313" key="8">
    <source>
        <dbReference type="Proteomes" id="UP000608154"/>
    </source>
</evidence>
<dbReference type="InterPro" id="IPR003819">
    <property type="entry name" value="TauD/TfdA-like"/>
</dbReference>
<dbReference type="InterPro" id="IPR051178">
    <property type="entry name" value="TfdA_dioxygenase"/>
</dbReference>
<gene>
    <name evidence="7" type="ORF">GCM10011494_28190</name>
</gene>
<comment type="caution">
    <text evidence="7">The sequence shown here is derived from an EMBL/GenBank/DDBJ whole genome shotgun (WGS) entry which is preliminary data.</text>
</comment>
<organism evidence="7 8">
    <name type="scientific">Novosphingobium endophyticum</name>
    <dbReference type="NCBI Taxonomy" id="1955250"/>
    <lineage>
        <taxon>Bacteria</taxon>
        <taxon>Pseudomonadati</taxon>
        <taxon>Pseudomonadota</taxon>
        <taxon>Alphaproteobacteria</taxon>
        <taxon>Sphingomonadales</taxon>
        <taxon>Sphingomonadaceae</taxon>
        <taxon>Novosphingobium</taxon>
    </lineage>
</organism>
<dbReference type="PANTHER" id="PTHR43779">
    <property type="entry name" value="DIOXYGENASE RV0097-RELATED"/>
    <property type="match status" value="1"/>
</dbReference>
<evidence type="ECO:0000313" key="7">
    <source>
        <dbReference type="EMBL" id="GGC07921.1"/>
    </source>
</evidence>
<dbReference type="Pfam" id="PF02668">
    <property type="entry name" value="TauD"/>
    <property type="match status" value="1"/>
</dbReference>
<proteinExistence type="inferred from homology"/>
<name>A0A916TV40_9SPHN</name>
<accession>A0A916TV40</accession>
<evidence type="ECO:0000256" key="2">
    <source>
        <dbReference type="ARBA" id="ARBA00022723"/>
    </source>
</evidence>
<dbReference type="AlphaFoldDB" id="A0A916TV40"/>
<dbReference type="InterPro" id="IPR042098">
    <property type="entry name" value="TauD-like_sf"/>
</dbReference>
<reference evidence="7" key="2">
    <citation type="submission" date="2020-09" db="EMBL/GenBank/DDBJ databases">
        <authorList>
            <person name="Sun Q."/>
            <person name="Zhou Y."/>
        </authorList>
    </citation>
    <scope>NUCLEOTIDE SEQUENCE</scope>
    <source>
        <strain evidence="7">CGMCC 1.15095</strain>
    </source>
</reference>
<evidence type="ECO:0000256" key="5">
    <source>
        <dbReference type="ARBA" id="ARBA00023004"/>
    </source>
</evidence>
<dbReference type="SUPFAM" id="SSF51197">
    <property type="entry name" value="Clavaminate synthase-like"/>
    <property type="match status" value="1"/>
</dbReference>
<dbReference type="GO" id="GO:0046872">
    <property type="term" value="F:metal ion binding"/>
    <property type="evidence" value="ECO:0007669"/>
    <property type="project" value="UniProtKB-KW"/>
</dbReference>
<keyword evidence="4" id="KW-0560">Oxidoreductase</keyword>
<sequence>MALQAANLRPRIGAQVHIGKAELLSGEHAPEIRALLVERGVIVIRDVPLTDDDLRAAARTLGDLRIGSARRGSDGKVLNEGDEGVLKVSLDPKINPEYARFLFGNQLWHMDGTYSEKIPPFATLLTPVALSREGGDTLFANTYAAYEDLSEEDKRTLAPLRVRHSLQAALFPAKRDCTPEEFAVWASYPQQTHPLVWEHKSGRKSLVLSTACAYVEGMHSAESHDLLERLMRHATHDQYVYRHQWRMGDLAIWDNTGTMHRVMPFEEGSRRELHRCTLNGEEPIVAPARAMAASA</sequence>